<dbReference type="PANTHER" id="PTHR35346:SF1">
    <property type="entry name" value="BEN DOMAIN-CONTAINING PROTEIN 6"/>
    <property type="match status" value="1"/>
</dbReference>
<dbReference type="SMART" id="SM01025">
    <property type="entry name" value="BEN"/>
    <property type="match status" value="1"/>
</dbReference>
<dbReference type="InterPro" id="IPR018379">
    <property type="entry name" value="BEN_domain"/>
</dbReference>
<evidence type="ECO:0000259" key="7">
    <source>
        <dbReference type="PROSITE" id="PS51457"/>
    </source>
</evidence>
<evidence type="ECO:0000256" key="4">
    <source>
        <dbReference type="ARBA" id="ARBA00023163"/>
    </source>
</evidence>
<evidence type="ECO:0000313" key="8">
    <source>
        <dbReference type="EnsemblMetazoa" id="GMOY006319-PA"/>
    </source>
</evidence>
<dbReference type="GO" id="GO:0045746">
    <property type="term" value="P:negative regulation of Notch signaling pathway"/>
    <property type="evidence" value="ECO:0007669"/>
    <property type="project" value="InterPro"/>
</dbReference>
<evidence type="ECO:0000256" key="3">
    <source>
        <dbReference type="ARBA" id="ARBA00023015"/>
    </source>
</evidence>
<keyword evidence="5" id="KW-0539">Nucleus</keyword>
<evidence type="ECO:0000256" key="6">
    <source>
        <dbReference type="SAM" id="MobiDB-lite"/>
    </source>
</evidence>
<evidence type="ECO:0000256" key="2">
    <source>
        <dbReference type="ARBA" id="ARBA00022491"/>
    </source>
</evidence>
<dbReference type="GO" id="GO:0003677">
    <property type="term" value="F:DNA binding"/>
    <property type="evidence" value="ECO:0007669"/>
    <property type="project" value="InterPro"/>
</dbReference>
<feature type="region of interest" description="Disordered" evidence="6">
    <location>
        <begin position="108"/>
        <end position="127"/>
    </location>
</feature>
<sequence length="837" mass="93418">MNAPVAFQGTALQIQMMNSFQMNTVVHNMNPEFRLTQSMTSSGTASTSNTMRKDGSFIAENINPRNVNLHGMVKQISPPLKDTKSTNISQNHISLNDKLQDVHSYGHTDATSASHLKSKNVPNTPQYGEVLENDLQSRDRNWKNGVPFSTSLNVSWHLSMQENGACLNASARAMGSENRGLNATAPCRLFNENPLHVTTSKKIPDLEVRERAAIKENLPPANRQKTNPIDTITKTESRPYTMPFKKRLTAIYQQTAEEQATSLNDTTPQGINFVDAPQGNSLHNTPLNLKTFKTFQQPLTSAKTASYDAISQITTLPDSLPTNAFNESPLNLTTVKKFHQQHLSATHREEIPFSPREEERKSLPVRLAPNKETLDNAIPFRKRPRDIDTHVATKEDAIVGDPFKIHRTPLKATAATSFNVVNEKSESLSNFIQSPKSKPVLIEERANEAKCNALPPEAEEGQSLPLYNGPSCSKRQRDVTIKKPAVASDGLTSPRVPLKAVNKNCSNVINENHEYLSNPTQSLKREAVSIESDANTTLCKHSPTQSLKREAVSIESDANTTLCKHSPTQSLKREAVSIENDANTTLCKQFDDMNIGTIEIMLQNLEAWHCTRMRDYQSLKANEIQLAQIVEEKNRLEQKLLSNGRKINETDFEKFLLKKMEKLPDMWPSRQSSQRRSVDSDKQINPTEAGFSSQPKRLENYLPENWAGLPESFVADENGMVVIGPNGTKIAKEQLMSIKWNSSGPAITRKILMALFDRSTLASANLSGKPSPAFIDVGKPLKCQLDPLKVADVTHFMTKCTRMTVREVRLSITTKCADENKMLRIQNKKKDCGESEI</sequence>
<keyword evidence="4" id="KW-0804">Transcription</keyword>
<organism evidence="8 9">
    <name type="scientific">Glossina morsitans morsitans</name>
    <name type="common">Savannah tsetse fly</name>
    <dbReference type="NCBI Taxonomy" id="37546"/>
    <lineage>
        <taxon>Eukaryota</taxon>
        <taxon>Metazoa</taxon>
        <taxon>Ecdysozoa</taxon>
        <taxon>Arthropoda</taxon>
        <taxon>Hexapoda</taxon>
        <taxon>Insecta</taxon>
        <taxon>Pterygota</taxon>
        <taxon>Neoptera</taxon>
        <taxon>Endopterygota</taxon>
        <taxon>Diptera</taxon>
        <taxon>Brachycera</taxon>
        <taxon>Muscomorpha</taxon>
        <taxon>Hippoboscoidea</taxon>
        <taxon>Glossinidae</taxon>
        <taxon>Glossina</taxon>
    </lineage>
</organism>
<dbReference type="GO" id="GO:0003714">
    <property type="term" value="F:transcription corepressor activity"/>
    <property type="evidence" value="ECO:0007669"/>
    <property type="project" value="InterPro"/>
</dbReference>
<keyword evidence="9" id="KW-1185">Reference proteome</keyword>
<evidence type="ECO:0000256" key="1">
    <source>
        <dbReference type="ARBA" id="ARBA00004123"/>
    </source>
</evidence>
<dbReference type="EnsemblMetazoa" id="GMOY006319-RA">
    <property type="protein sequence ID" value="GMOY006319-PA"/>
    <property type="gene ID" value="GMOY006319"/>
</dbReference>
<dbReference type="PANTHER" id="PTHR35346">
    <property type="entry name" value="BEN DOMAIN-CONTAINING PROTEIN 6"/>
    <property type="match status" value="1"/>
</dbReference>
<evidence type="ECO:0000256" key="5">
    <source>
        <dbReference type="ARBA" id="ARBA00023242"/>
    </source>
</evidence>
<dbReference type="GO" id="GO:0045666">
    <property type="term" value="P:positive regulation of neuron differentiation"/>
    <property type="evidence" value="ECO:0007669"/>
    <property type="project" value="InterPro"/>
</dbReference>
<reference evidence="8" key="1">
    <citation type="submission" date="2020-05" db="UniProtKB">
        <authorList>
            <consortium name="EnsemblMetazoa"/>
        </authorList>
    </citation>
    <scope>IDENTIFICATION</scope>
    <source>
        <strain evidence="8">Yale</strain>
    </source>
</reference>
<evidence type="ECO:0000313" key="9">
    <source>
        <dbReference type="Proteomes" id="UP000092444"/>
    </source>
</evidence>
<feature type="compositionally biased region" description="Polar residues" evidence="6">
    <location>
        <begin position="109"/>
        <end position="126"/>
    </location>
</feature>
<dbReference type="Pfam" id="PF10523">
    <property type="entry name" value="BEN"/>
    <property type="match status" value="1"/>
</dbReference>
<feature type="compositionally biased region" description="Polar residues" evidence="6">
    <location>
        <begin position="683"/>
        <end position="695"/>
    </location>
</feature>
<name>A0A1B0FR20_GLOMM</name>
<dbReference type="STRING" id="37546.A0A1B0FR20"/>
<dbReference type="InterPro" id="IPR037496">
    <property type="entry name" value="BEND6-like"/>
</dbReference>
<dbReference type="EMBL" id="CCAG010004615">
    <property type="status" value="NOT_ANNOTATED_CDS"/>
    <property type="molecule type" value="Genomic_DNA"/>
</dbReference>
<dbReference type="Gene3D" id="1.10.10.2590">
    <property type="entry name" value="BEN domain"/>
    <property type="match status" value="1"/>
</dbReference>
<feature type="domain" description="BEN" evidence="7">
    <location>
        <begin position="725"/>
        <end position="823"/>
    </location>
</feature>
<protein>
    <recommendedName>
        <fullName evidence="7">BEN domain-containing protein</fullName>
    </recommendedName>
</protein>
<accession>A0A1B0FR20</accession>
<dbReference type="PROSITE" id="PS51457">
    <property type="entry name" value="BEN"/>
    <property type="match status" value="1"/>
</dbReference>
<dbReference type="VEuPathDB" id="VectorBase:GMOY006319"/>
<keyword evidence="3" id="KW-0805">Transcription regulation</keyword>
<dbReference type="AlphaFoldDB" id="A0A1B0FR20"/>
<proteinExistence type="predicted"/>
<comment type="subcellular location">
    <subcellularLocation>
        <location evidence="1">Nucleus</location>
    </subcellularLocation>
</comment>
<dbReference type="Proteomes" id="UP000092444">
    <property type="component" value="Unassembled WGS sequence"/>
</dbReference>
<feature type="region of interest" description="Disordered" evidence="6">
    <location>
        <begin position="666"/>
        <end position="695"/>
    </location>
</feature>
<dbReference type="GO" id="GO:0005634">
    <property type="term" value="C:nucleus"/>
    <property type="evidence" value="ECO:0007669"/>
    <property type="project" value="UniProtKB-SubCell"/>
</dbReference>
<keyword evidence="2" id="KW-0678">Repressor</keyword>